<dbReference type="GO" id="GO:0007165">
    <property type="term" value="P:signal transduction"/>
    <property type="evidence" value="ECO:0007669"/>
    <property type="project" value="TreeGrafter"/>
</dbReference>
<reference evidence="8" key="1">
    <citation type="submission" date="2020-03" db="EMBL/GenBank/DDBJ databases">
        <title>Castanea mollissima Vanexum genome sequencing.</title>
        <authorList>
            <person name="Staton M."/>
        </authorList>
    </citation>
    <scope>NUCLEOTIDE SEQUENCE</scope>
    <source>
        <tissue evidence="8">Leaf</tissue>
    </source>
</reference>
<dbReference type="InterPro" id="IPR052751">
    <property type="entry name" value="Plant_MAPKKK"/>
</dbReference>
<dbReference type="InterPro" id="IPR017441">
    <property type="entry name" value="Protein_kinase_ATP_BS"/>
</dbReference>
<evidence type="ECO:0000256" key="5">
    <source>
        <dbReference type="PROSITE-ProRule" id="PRU10141"/>
    </source>
</evidence>
<comment type="caution">
    <text evidence="8">The sequence shown here is derived from an EMBL/GenBank/DDBJ whole genome shotgun (WGS) entry which is preliminary data.</text>
</comment>
<feature type="binding site" evidence="5">
    <location>
        <position position="33"/>
    </location>
    <ligand>
        <name>ATP</name>
        <dbReference type="ChEBI" id="CHEBI:30616"/>
    </ligand>
</feature>
<dbReference type="PANTHER" id="PTHR48011">
    <property type="entry name" value="CCR4-NOT TRANSCRIPTIONAL COMPLEX SUBUNIT CAF120-RELATED"/>
    <property type="match status" value="1"/>
</dbReference>
<protein>
    <recommendedName>
        <fullName evidence="7">Protein kinase domain-containing protein</fullName>
    </recommendedName>
</protein>
<dbReference type="SMART" id="SM00220">
    <property type="entry name" value="S_TKc"/>
    <property type="match status" value="1"/>
</dbReference>
<dbReference type="AlphaFoldDB" id="A0A8J4W422"/>
<keyword evidence="3" id="KW-0418">Kinase</keyword>
<dbReference type="EMBL" id="JRKL02000524">
    <property type="protein sequence ID" value="KAF3970526.1"/>
    <property type="molecule type" value="Genomic_DNA"/>
</dbReference>
<dbReference type="GO" id="GO:0005524">
    <property type="term" value="F:ATP binding"/>
    <property type="evidence" value="ECO:0007669"/>
    <property type="project" value="UniProtKB-UniRule"/>
</dbReference>
<dbReference type="GO" id="GO:0004674">
    <property type="term" value="F:protein serine/threonine kinase activity"/>
    <property type="evidence" value="ECO:0007669"/>
    <property type="project" value="UniProtKB-KW"/>
</dbReference>
<keyword evidence="6" id="KW-0723">Serine/threonine-protein kinase</keyword>
<dbReference type="Proteomes" id="UP000737018">
    <property type="component" value="Unassembled WGS sequence"/>
</dbReference>
<dbReference type="InterPro" id="IPR011009">
    <property type="entry name" value="Kinase-like_dom_sf"/>
</dbReference>
<proteinExistence type="inferred from homology"/>
<keyword evidence="9" id="KW-1185">Reference proteome</keyword>
<evidence type="ECO:0000256" key="4">
    <source>
        <dbReference type="ARBA" id="ARBA00022840"/>
    </source>
</evidence>
<gene>
    <name evidence="8" type="ORF">CMV_005795</name>
</gene>
<evidence type="ECO:0000259" key="7">
    <source>
        <dbReference type="PROSITE" id="PS50011"/>
    </source>
</evidence>
<dbReference type="PANTHER" id="PTHR48011:SF7">
    <property type="entry name" value="F10K1.14 PROTEIN"/>
    <property type="match status" value="1"/>
</dbReference>
<evidence type="ECO:0000256" key="3">
    <source>
        <dbReference type="ARBA" id="ARBA00022777"/>
    </source>
</evidence>
<feature type="domain" description="Protein kinase" evidence="7">
    <location>
        <begin position="4"/>
        <end position="263"/>
    </location>
</feature>
<dbReference type="PROSITE" id="PS00107">
    <property type="entry name" value="PROTEIN_KINASE_ATP"/>
    <property type="match status" value="1"/>
</dbReference>
<sequence length="496" mass="54510">MVSWVRGKCVGKGSFGTVSLGVNISDGHVFAVKSVDQNSGMVSQLEALENEIRILRSLSSPYVVGFLGDDVTYESPSTSYRNLHMEYLPGGTVADLAKRVADVDERIARSHTWCIVSALRYLHSQGIVHCDVKGRNVLVGPNSSLAKLADFGSSIEVSGDTCKAPILPRGSPLWMAPEVIRRESQGPESDVWSLGCTVIEMITGKPAWEDRGVDTLSRIGFSDGLPEFPTRLSELGRDFLEKCLRREPSKRWSCDQLLQHPFLLPVSPNTVTVTDTSPRCVLDWVNSEFEEEYEDDDDDAEKEFSAKERIGKLATSRGANWESADGWVVVRDLEIACETEEAAGGNSCCGDDYEERVGTSTEYESLMRTKEEIAGTTTAYSDSQRTTTAATETTTERTRLEYSNSGCGTGGTNLRSLVRRYSNNNYCDCGFSWCWAFGGCAVSAVVEGGVVPDKGMNENDKSRFIVFLQTYQKSESNANSEWHTSFNKSGTCAKGK</sequence>
<organism evidence="8 9">
    <name type="scientific">Castanea mollissima</name>
    <name type="common">Chinese chestnut</name>
    <dbReference type="NCBI Taxonomy" id="60419"/>
    <lineage>
        <taxon>Eukaryota</taxon>
        <taxon>Viridiplantae</taxon>
        <taxon>Streptophyta</taxon>
        <taxon>Embryophyta</taxon>
        <taxon>Tracheophyta</taxon>
        <taxon>Spermatophyta</taxon>
        <taxon>Magnoliopsida</taxon>
        <taxon>eudicotyledons</taxon>
        <taxon>Gunneridae</taxon>
        <taxon>Pentapetalae</taxon>
        <taxon>rosids</taxon>
        <taxon>fabids</taxon>
        <taxon>Fagales</taxon>
        <taxon>Fagaceae</taxon>
        <taxon>Castanea</taxon>
    </lineage>
</organism>
<keyword evidence="1" id="KW-0808">Transferase</keyword>
<dbReference type="CDD" id="cd06606">
    <property type="entry name" value="STKc_MAPKKK"/>
    <property type="match status" value="1"/>
</dbReference>
<evidence type="ECO:0000256" key="2">
    <source>
        <dbReference type="ARBA" id="ARBA00022741"/>
    </source>
</evidence>
<dbReference type="PROSITE" id="PS00108">
    <property type="entry name" value="PROTEIN_KINASE_ST"/>
    <property type="match status" value="1"/>
</dbReference>
<evidence type="ECO:0000256" key="6">
    <source>
        <dbReference type="RuleBase" id="RU000304"/>
    </source>
</evidence>
<dbReference type="FunFam" id="1.10.510.10:FF:001090">
    <property type="entry name" value="Serine threonine protein kinase putative"/>
    <property type="match status" value="1"/>
</dbReference>
<keyword evidence="2 5" id="KW-0547">Nucleotide-binding</keyword>
<dbReference type="InterPro" id="IPR000719">
    <property type="entry name" value="Prot_kinase_dom"/>
</dbReference>
<dbReference type="PROSITE" id="PS50011">
    <property type="entry name" value="PROTEIN_KINASE_DOM"/>
    <property type="match status" value="1"/>
</dbReference>
<dbReference type="OrthoDB" id="275301at2759"/>
<accession>A0A8J4W422</accession>
<dbReference type="Pfam" id="PF00069">
    <property type="entry name" value="Pkinase"/>
    <property type="match status" value="1"/>
</dbReference>
<name>A0A8J4W422_9ROSI</name>
<evidence type="ECO:0000313" key="9">
    <source>
        <dbReference type="Proteomes" id="UP000737018"/>
    </source>
</evidence>
<evidence type="ECO:0000256" key="1">
    <source>
        <dbReference type="ARBA" id="ARBA00022679"/>
    </source>
</evidence>
<dbReference type="Gene3D" id="1.10.510.10">
    <property type="entry name" value="Transferase(Phosphotransferase) domain 1"/>
    <property type="match status" value="1"/>
</dbReference>
<comment type="similarity">
    <text evidence="6">Belongs to the protein kinase superfamily.</text>
</comment>
<evidence type="ECO:0000313" key="8">
    <source>
        <dbReference type="EMBL" id="KAF3970526.1"/>
    </source>
</evidence>
<dbReference type="InterPro" id="IPR008271">
    <property type="entry name" value="Ser/Thr_kinase_AS"/>
</dbReference>
<keyword evidence="4 5" id="KW-0067">ATP-binding</keyword>
<dbReference type="SUPFAM" id="SSF56112">
    <property type="entry name" value="Protein kinase-like (PK-like)"/>
    <property type="match status" value="1"/>
</dbReference>